<reference evidence="10 11" key="1">
    <citation type="journal article" date="2015" name="Nature">
        <title>rRNA introns, odd ribosomes, and small enigmatic genomes across a large radiation of phyla.</title>
        <authorList>
            <person name="Brown C.T."/>
            <person name="Hug L.A."/>
            <person name="Thomas B.C."/>
            <person name="Sharon I."/>
            <person name="Castelle C.J."/>
            <person name="Singh A."/>
            <person name="Wilkins M.J."/>
            <person name="Williams K.H."/>
            <person name="Banfield J.F."/>
        </authorList>
    </citation>
    <scope>NUCLEOTIDE SEQUENCE [LARGE SCALE GENOMIC DNA]</scope>
</reference>
<dbReference type="SMART" id="SM00490">
    <property type="entry name" value="HELICc"/>
    <property type="match status" value="1"/>
</dbReference>
<evidence type="ECO:0000256" key="4">
    <source>
        <dbReference type="ARBA" id="ARBA00022806"/>
    </source>
</evidence>
<dbReference type="PANTHER" id="PTHR47964:SF1">
    <property type="entry name" value="ATP-DEPENDENT DNA HELICASE HOMOLOG RECG, CHLOROPLASTIC"/>
    <property type="match status" value="1"/>
</dbReference>
<evidence type="ECO:0000256" key="6">
    <source>
        <dbReference type="ARBA" id="ARBA00023125"/>
    </source>
</evidence>
<keyword evidence="6" id="KW-0238">DNA-binding</keyword>
<evidence type="ECO:0000256" key="7">
    <source>
        <dbReference type="ARBA" id="ARBA00023204"/>
    </source>
</evidence>
<dbReference type="SUPFAM" id="SSF52540">
    <property type="entry name" value="P-loop containing nucleoside triphosphate hydrolases"/>
    <property type="match status" value="2"/>
</dbReference>
<keyword evidence="4 10" id="KW-0347">Helicase</keyword>
<accession>A0A0G0AVP5</accession>
<dbReference type="Gene3D" id="2.40.50.140">
    <property type="entry name" value="Nucleic acid-binding proteins"/>
    <property type="match status" value="1"/>
</dbReference>
<dbReference type="Pfam" id="PF00270">
    <property type="entry name" value="DEAD"/>
    <property type="match status" value="1"/>
</dbReference>
<dbReference type="PANTHER" id="PTHR47964">
    <property type="entry name" value="ATP-DEPENDENT DNA HELICASE HOMOLOG RECG, CHLOROPLASTIC"/>
    <property type="match status" value="1"/>
</dbReference>
<dbReference type="NCBIfam" id="NF008165">
    <property type="entry name" value="PRK10917.1-3"/>
    <property type="match status" value="1"/>
</dbReference>
<dbReference type="CDD" id="cd04488">
    <property type="entry name" value="RecG_wedge_OBF"/>
    <property type="match status" value="1"/>
</dbReference>
<dbReference type="NCBIfam" id="NF008168">
    <property type="entry name" value="PRK10917.2-2"/>
    <property type="match status" value="1"/>
</dbReference>
<dbReference type="AlphaFoldDB" id="A0A0G0AVP5"/>
<evidence type="ECO:0000259" key="9">
    <source>
        <dbReference type="PROSITE" id="PS51194"/>
    </source>
</evidence>
<keyword evidence="7" id="KW-0234">DNA repair</keyword>
<dbReference type="PATRIC" id="fig|1618484.3.peg.577"/>
<dbReference type="EMBL" id="LBPR01000016">
    <property type="protein sequence ID" value="KKP61094.1"/>
    <property type="molecule type" value="Genomic_DNA"/>
</dbReference>
<dbReference type="InterPro" id="IPR047112">
    <property type="entry name" value="RecG/Mfd"/>
</dbReference>
<dbReference type="Pfam" id="PF17191">
    <property type="entry name" value="RecG_wedge"/>
    <property type="match status" value="1"/>
</dbReference>
<dbReference type="InterPro" id="IPR033454">
    <property type="entry name" value="RecG_wedge"/>
</dbReference>
<dbReference type="InterPro" id="IPR001650">
    <property type="entry name" value="Helicase_C-like"/>
</dbReference>
<protein>
    <submittedName>
        <fullName evidence="10">ATP-dependent DNA helicase RecG</fullName>
    </submittedName>
</protein>
<evidence type="ECO:0000256" key="3">
    <source>
        <dbReference type="ARBA" id="ARBA00022801"/>
    </source>
</evidence>
<keyword evidence="5" id="KW-0067">ATP-binding</keyword>
<organism evidence="10 11">
    <name type="scientific">Candidatus Roizmanbacteria bacterium GW2011_GWC2_34_23</name>
    <dbReference type="NCBI Taxonomy" id="1618484"/>
    <lineage>
        <taxon>Bacteria</taxon>
        <taxon>Candidatus Roizmaniibacteriota</taxon>
    </lineage>
</organism>
<evidence type="ECO:0000256" key="2">
    <source>
        <dbReference type="ARBA" id="ARBA00022763"/>
    </source>
</evidence>
<dbReference type="GO" id="GO:0005524">
    <property type="term" value="F:ATP binding"/>
    <property type="evidence" value="ECO:0007669"/>
    <property type="project" value="UniProtKB-KW"/>
</dbReference>
<dbReference type="GO" id="GO:0006281">
    <property type="term" value="P:DNA repair"/>
    <property type="evidence" value="ECO:0007669"/>
    <property type="project" value="UniProtKB-KW"/>
</dbReference>
<dbReference type="SMART" id="SM00487">
    <property type="entry name" value="DEXDc"/>
    <property type="match status" value="1"/>
</dbReference>
<dbReference type="STRING" id="1618484.UR56_C0016G0005"/>
<dbReference type="PROSITE" id="PS51192">
    <property type="entry name" value="HELICASE_ATP_BIND_1"/>
    <property type="match status" value="1"/>
</dbReference>
<evidence type="ECO:0000256" key="1">
    <source>
        <dbReference type="ARBA" id="ARBA00022741"/>
    </source>
</evidence>
<evidence type="ECO:0000256" key="5">
    <source>
        <dbReference type="ARBA" id="ARBA00022840"/>
    </source>
</evidence>
<dbReference type="Gene3D" id="3.40.50.300">
    <property type="entry name" value="P-loop containing nucleotide triphosphate hydrolases"/>
    <property type="match status" value="2"/>
</dbReference>
<dbReference type="CDD" id="cd17992">
    <property type="entry name" value="DEXHc_RecG"/>
    <property type="match status" value="1"/>
</dbReference>
<evidence type="ECO:0000313" key="11">
    <source>
        <dbReference type="Proteomes" id="UP000034004"/>
    </source>
</evidence>
<keyword evidence="2" id="KW-0227">DNA damage</keyword>
<dbReference type="GO" id="GO:0003677">
    <property type="term" value="F:DNA binding"/>
    <property type="evidence" value="ECO:0007669"/>
    <property type="project" value="UniProtKB-KW"/>
</dbReference>
<keyword evidence="3" id="KW-0378">Hydrolase</keyword>
<keyword evidence="1" id="KW-0547">Nucleotide-binding</keyword>
<feature type="domain" description="Helicase C-terminal" evidence="9">
    <location>
        <begin position="463"/>
        <end position="620"/>
    </location>
</feature>
<gene>
    <name evidence="10" type="ORF">UR56_C0016G0005</name>
</gene>
<name>A0A0G0AVP5_9BACT</name>
<dbReference type="Pfam" id="PF00271">
    <property type="entry name" value="Helicase_C"/>
    <property type="match status" value="1"/>
</dbReference>
<sequence>MLSSPIQSLPSTSSITIKKLKRLGINTYFDLLNYFPSRYEDYSVISKIDKIQVGEIVTISGKIIEAKNQYTRSRITIQKVVITDDTGIVEVNWFNQSYLIRVLKIGETISVAGLVKLFGSKLTIEPKEYEINDKKIHTGRLVPVYSEKKGLSAKTIREKMFFVLNSIVGDDPRVVPEFLPPKIISFNNLIDDQTAYQQIHFPDNLDMADKARERLAFDELFNLQLANNLIKKEWKKERVGNKFQLSIFNFQINQFIASLPFKLTGDQQKAIDEIITDLGNTTPMNRFLQGDVGSGKTVVATIACYLSFLNGYQSIIMAPTEILANQHFLTIKDLFLKLDTLRVGLITGSNKNKKNNYDIIIGTHALLSQKLKFKKVGLVIIDEQHRFGVNQRALLKEKALNSHLLTMTATPIPRTVALTLYGELDLSYIEEMPIGRQVIKTFLIPKEKRGDGYLWIKKQIKENAAQVFIVCPLIEESTSETLKSVKAVKIEFENIKKIFNNVETRHALSLLHGRMKSTEKNQIMSDFKNKKIDILVSTPVVEVGIDIPGATIMIIEGAERFGLAQLHQLRGRVGRSDKQSYCLLFSENLSEKTIKRLNFFCKNNLGVRLAEFDLSNRGAGNIFGTEQHGFVNLKIANLADFELISKTKKAVEYFVGKYKIEEWEELKKAVEKYKGEKISRD</sequence>
<dbReference type="InterPro" id="IPR014001">
    <property type="entry name" value="Helicase_ATP-bd"/>
</dbReference>
<dbReference type="GO" id="GO:0003678">
    <property type="term" value="F:DNA helicase activity"/>
    <property type="evidence" value="ECO:0007669"/>
    <property type="project" value="TreeGrafter"/>
</dbReference>
<dbReference type="InterPro" id="IPR027417">
    <property type="entry name" value="P-loop_NTPase"/>
</dbReference>
<dbReference type="GO" id="GO:0016787">
    <property type="term" value="F:hydrolase activity"/>
    <property type="evidence" value="ECO:0007669"/>
    <property type="project" value="UniProtKB-KW"/>
</dbReference>
<evidence type="ECO:0000259" key="8">
    <source>
        <dbReference type="PROSITE" id="PS51192"/>
    </source>
</evidence>
<comment type="caution">
    <text evidence="10">The sequence shown here is derived from an EMBL/GenBank/DDBJ whole genome shotgun (WGS) entry which is preliminary data.</text>
</comment>
<dbReference type="InterPro" id="IPR012340">
    <property type="entry name" value="NA-bd_OB-fold"/>
</dbReference>
<proteinExistence type="predicted"/>
<evidence type="ECO:0000313" key="10">
    <source>
        <dbReference type="EMBL" id="KKP61094.1"/>
    </source>
</evidence>
<feature type="domain" description="Helicase ATP-binding" evidence="8">
    <location>
        <begin position="277"/>
        <end position="429"/>
    </location>
</feature>
<dbReference type="InterPro" id="IPR011545">
    <property type="entry name" value="DEAD/DEAH_box_helicase_dom"/>
</dbReference>
<dbReference type="PROSITE" id="PS51194">
    <property type="entry name" value="HELICASE_CTER"/>
    <property type="match status" value="1"/>
</dbReference>
<dbReference type="Proteomes" id="UP000034004">
    <property type="component" value="Unassembled WGS sequence"/>
</dbReference>
<dbReference type="SUPFAM" id="SSF50249">
    <property type="entry name" value="Nucleic acid-binding proteins"/>
    <property type="match status" value="1"/>
</dbReference>